<reference evidence="2" key="1">
    <citation type="submission" date="2021-01" db="EMBL/GenBank/DDBJ databases">
        <title>Modified the classification status of verrucomicrobia.</title>
        <authorList>
            <person name="Feng X."/>
        </authorList>
    </citation>
    <scope>NUCLEOTIDE SEQUENCE</scope>
    <source>
        <strain evidence="2">JCM 18052</strain>
    </source>
</reference>
<gene>
    <name evidence="2" type="ORF">JIN84_12830</name>
</gene>
<sequence>MLYYYLICWAVCAFIIAIWVFYDFQMDETEPFEIGDDVLCSFAVGAILGAFGPFGLFLCAFLTRTTEEP</sequence>
<keyword evidence="1" id="KW-0812">Transmembrane</keyword>
<accession>A0A934VAS6</accession>
<comment type="caution">
    <text evidence="2">The sequence shown here is derived from an EMBL/GenBank/DDBJ whole genome shotgun (WGS) entry which is preliminary data.</text>
</comment>
<evidence type="ECO:0000256" key="1">
    <source>
        <dbReference type="SAM" id="Phobius"/>
    </source>
</evidence>
<keyword evidence="3" id="KW-1185">Reference proteome</keyword>
<name>A0A934VAS6_9BACT</name>
<feature type="transmembrane region" description="Helical" evidence="1">
    <location>
        <begin position="5"/>
        <end position="22"/>
    </location>
</feature>
<proteinExistence type="predicted"/>
<keyword evidence="1" id="KW-0472">Membrane</keyword>
<dbReference type="RefSeq" id="WP_200351436.1">
    <property type="nucleotide sequence ID" value="NZ_BAABHZ010000006.1"/>
</dbReference>
<evidence type="ECO:0000313" key="3">
    <source>
        <dbReference type="Proteomes" id="UP000600139"/>
    </source>
</evidence>
<keyword evidence="1" id="KW-1133">Transmembrane helix</keyword>
<dbReference type="Proteomes" id="UP000600139">
    <property type="component" value="Unassembled WGS sequence"/>
</dbReference>
<evidence type="ECO:0000313" key="2">
    <source>
        <dbReference type="EMBL" id="MBK1816503.1"/>
    </source>
</evidence>
<feature type="transmembrane region" description="Helical" evidence="1">
    <location>
        <begin position="42"/>
        <end position="63"/>
    </location>
</feature>
<dbReference type="AlphaFoldDB" id="A0A934VAS6"/>
<organism evidence="2 3">
    <name type="scientific">Luteolibacter yonseiensis</name>
    <dbReference type="NCBI Taxonomy" id="1144680"/>
    <lineage>
        <taxon>Bacteria</taxon>
        <taxon>Pseudomonadati</taxon>
        <taxon>Verrucomicrobiota</taxon>
        <taxon>Verrucomicrobiia</taxon>
        <taxon>Verrucomicrobiales</taxon>
        <taxon>Verrucomicrobiaceae</taxon>
        <taxon>Luteolibacter</taxon>
    </lineage>
</organism>
<dbReference type="EMBL" id="JAENIK010000011">
    <property type="protein sequence ID" value="MBK1816503.1"/>
    <property type="molecule type" value="Genomic_DNA"/>
</dbReference>
<protein>
    <submittedName>
        <fullName evidence="2">Uncharacterized protein</fullName>
    </submittedName>
</protein>